<dbReference type="AlphaFoldDB" id="A0A0P1KYN0"/>
<dbReference type="Proteomes" id="UP000236544">
    <property type="component" value="Unassembled WGS sequence"/>
</dbReference>
<dbReference type="Pfam" id="PF13302">
    <property type="entry name" value="Acetyltransf_3"/>
    <property type="match status" value="1"/>
</dbReference>
<organism evidence="2 3">
    <name type="scientific">Lachancea quebecensis</name>
    <dbReference type="NCBI Taxonomy" id="1654605"/>
    <lineage>
        <taxon>Eukaryota</taxon>
        <taxon>Fungi</taxon>
        <taxon>Dikarya</taxon>
        <taxon>Ascomycota</taxon>
        <taxon>Saccharomycotina</taxon>
        <taxon>Saccharomycetes</taxon>
        <taxon>Saccharomycetales</taxon>
        <taxon>Saccharomycetaceae</taxon>
        <taxon>Lachancea</taxon>
    </lineage>
</organism>
<dbReference type="EMBL" id="LN890543">
    <property type="protein sequence ID" value="CUS25237.1"/>
    <property type="molecule type" value="Genomic_DNA"/>
</dbReference>
<dbReference type="FunFam" id="3.40.630.30:FF:000047">
    <property type="entry name" value="Acetyltransferase, GNAT family"/>
    <property type="match status" value="1"/>
</dbReference>
<dbReference type="InterPro" id="IPR016181">
    <property type="entry name" value="Acyl_CoA_acyltransferase"/>
</dbReference>
<evidence type="ECO:0000259" key="1">
    <source>
        <dbReference type="Pfam" id="PF13302"/>
    </source>
</evidence>
<accession>A0A0P1KYN0</accession>
<dbReference type="GO" id="GO:1990189">
    <property type="term" value="F:protein N-terminal-serine acetyltransferase activity"/>
    <property type="evidence" value="ECO:0007669"/>
    <property type="project" value="TreeGrafter"/>
</dbReference>
<name>A0A0P1KYN0_9SACH</name>
<dbReference type="InterPro" id="IPR051908">
    <property type="entry name" value="Ribosomal_N-acetyltransferase"/>
</dbReference>
<gene>
    <name evidence="2" type="ORF">LAQU0_S45e00100g</name>
</gene>
<dbReference type="PANTHER" id="PTHR43441:SF2">
    <property type="entry name" value="FAMILY ACETYLTRANSFERASE, PUTATIVE (AFU_ORTHOLOGUE AFUA_7G00850)-RELATED"/>
    <property type="match status" value="1"/>
</dbReference>
<keyword evidence="3" id="KW-1185">Reference proteome</keyword>
<dbReference type="OrthoDB" id="41238at2759"/>
<proteinExistence type="predicted"/>
<dbReference type="SUPFAM" id="SSF55729">
    <property type="entry name" value="Acyl-CoA N-acyltransferases (Nat)"/>
    <property type="match status" value="1"/>
</dbReference>
<dbReference type="InterPro" id="IPR000182">
    <property type="entry name" value="GNAT_dom"/>
</dbReference>
<reference evidence="3" key="1">
    <citation type="submission" date="2015-10" db="EMBL/GenBank/DDBJ databases">
        <authorList>
            <person name="Devillers H."/>
        </authorList>
    </citation>
    <scope>NUCLEOTIDE SEQUENCE [LARGE SCALE GENOMIC DNA]</scope>
</reference>
<protein>
    <submittedName>
        <fullName evidence="2">LAQU0S45e00100g1_1</fullName>
    </submittedName>
</protein>
<sequence>MVTYNGYDQEIGDPVPNWAGSKSPQRIVLKGKYCRLEPLSVEIHGLQLFEAFTKAKDDRMWTYLPIGPFKNYQEYENIATKFEQDQEAIHYAVITKENNRAVGSLSLMRADVLNGTIEIGYVMFSIELQKTTASTEAQYLLMKYVFDGLCYRRCEWKCDRLNAPSRSSALRLGFLFEGTFRNAAVYKGRSRDTQWFSVIDTEWLGIRKAFELWLRAENFTKGKQHKKLSEFRSVIKELENARKTIQ</sequence>
<dbReference type="Gene3D" id="3.40.630.30">
    <property type="match status" value="1"/>
</dbReference>
<dbReference type="PANTHER" id="PTHR43441">
    <property type="entry name" value="RIBOSOMAL-PROTEIN-SERINE ACETYLTRANSFERASE"/>
    <property type="match status" value="1"/>
</dbReference>
<feature type="domain" description="N-acetyltransferase" evidence="1">
    <location>
        <begin position="50"/>
        <end position="174"/>
    </location>
</feature>
<evidence type="ECO:0000313" key="3">
    <source>
        <dbReference type="Proteomes" id="UP000236544"/>
    </source>
</evidence>
<dbReference type="GO" id="GO:0008999">
    <property type="term" value="F:protein-N-terminal-alanine acetyltransferase activity"/>
    <property type="evidence" value="ECO:0007669"/>
    <property type="project" value="TreeGrafter"/>
</dbReference>
<evidence type="ECO:0000313" key="2">
    <source>
        <dbReference type="EMBL" id="CUS25237.1"/>
    </source>
</evidence>